<reference evidence="2 3" key="2">
    <citation type="journal article" date="2011" name="ISME J.">
        <title>RNA-seq reveals cooperative metabolic interactions between two termite-gut spirochete species in co-culture.</title>
        <authorList>
            <person name="Rosenthal A.Z."/>
            <person name="Matson E.G."/>
            <person name="Eldar A."/>
            <person name="Leadbetter J.R."/>
        </authorList>
    </citation>
    <scope>NUCLEOTIDE SEQUENCE [LARGE SCALE GENOMIC DNA]</scope>
    <source>
        <strain evidence="3">ATCC BAA-887 / DSM 12427 / ZAS-2</strain>
    </source>
</reference>
<dbReference type="KEGG" id="tpi:TREPR_1987"/>
<keyword evidence="2" id="KW-0378">Hydrolase</keyword>
<dbReference type="PANTHER" id="PTHR43611">
    <property type="entry name" value="ALPHA-D-GLUCOSE 1-PHOSPHATE PHOSPHATASE"/>
    <property type="match status" value="1"/>
</dbReference>
<dbReference type="Pfam" id="PF00702">
    <property type="entry name" value="Hydrolase"/>
    <property type="match status" value="1"/>
</dbReference>
<dbReference type="HOGENOM" id="CLU_045011_9_1_12"/>
<proteinExistence type="predicted"/>
<feature type="domain" description="Death" evidence="1">
    <location>
        <begin position="56"/>
        <end position="112"/>
    </location>
</feature>
<evidence type="ECO:0000259" key="1">
    <source>
        <dbReference type="PROSITE" id="PS50017"/>
    </source>
</evidence>
<dbReference type="GO" id="GO:0007165">
    <property type="term" value="P:signal transduction"/>
    <property type="evidence" value="ECO:0007669"/>
    <property type="project" value="InterPro"/>
</dbReference>
<protein>
    <submittedName>
        <fullName evidence="2">HAD superfamily hydrolase</fullName>
    </submittedName>
</protein>
<accession>F5YKE8</accession>
<evidence type="ECO:0000313" key="3">
    <source>
        <dbReference type="Proteomes" id="UP000009223"/>
    </source>
</evidence>
<dbReference type="Proteomes" id="UP000009223">
    <property type="component" value="Chromosome"/>
</dbReference>
<dbReference type="InterPro" id="IPR036412">
    <property type="entry name" value="HAD-like_sf"/>
</dbReference>
<keyword evidence="3" id="KW-1185">Reference proteome</keyword>
<sequence length="214" mass="24705">MLRKKTNGEGCKVIKNIIFDMGNVLAKFDTARFCASRVRSRRDRKIMQREVFASIEWSRLDRGVITHEEAIASIQGRLPEKLWHYADWLVRHWYDHFEPDQTIERFIGALKKKGYRIYLLSNAGFDFYKFKPSLGALRWFDGEIVSADVHLLKPDRQIFDALLNKYALKAEECFFVDDMSLNVEAALNIGFSGMIYRGCVRDLAAGLEKAGVSL</sequence>
<dbReference type="InterPro" id="IPR023198">
    <property type="entry name" value="PGP-like_dom2"/>
</dbReference>
<dbReference type="EMBL" id="CP001843">
    <property type="protein sequence ID" value="AEF86518.1"/>
    <property type="molecule type" value="Genomic_DNA"/>
</dbReference>
<dbReference type="PROSITE" id="PS50017">
    <property type="entry name" value="DEATH_DOMAIN"/>
    <property type="match status" value="1"/>
</dbReference>
<dbReference type="InterPro" id="IPR006439">
    <property type="entry name" value="HAD-SF_hydro_IA"/>
</dbReference>
<dbReference type="SFLD" id="SFLDS00003">
    <property type="entry name" value="Haloacid_Dehalogenase"/>
    <property type="match status" value="1"/>
</dbReference>
<dbReference type="CDD" id="cd02603">
    <property type="entry name" value="HAD_sEH-N_like"/>
    <property type="match status" value="1"/>
</dbReference>
<dbReference type="SFLD" id="SFLDG01129">
    <property type="entry name" value="C1.5:_HAD__Beta-PGM__Phosphata"/>
    <property type="match status" value="1"/>
</dbReference>
<gene>
    <name evidence="2" type="ordered locus">TREPR_1987</name>
</gene>
<dbReference type="GO" id="GO:0016787">
    <property type="term" value="F:hydrolase activity"/>
    <property type="evidence" value="ECO:0007669"/>
    <property type="project" value="UniProtKB-KW"/>
</dbReference>
<dbReference type="NCBIfam" id="TIGR01509">
    <property type="entry name" value="HAD-SF-IA-v3"/>
    <property type="match status" value="1"/>
</dbReference>
<dbReference type="NCBIfam" id="TIGR01549">
    <property type="entry name" value="HAD-SF-IA-v1"/>
    <property type="match status" value="1"/>
</dbReference>
<organism evidence="2 3">
    <name type="scientific">Treponema primitia (strain ATCC BAA-887 / DSM 12427 / ZAS-2)</name>
    <dbReference type="NCBI Taxonomy" id="545694"/>
    <lineage>
        <taxon>Bacteria</taxon>
        <taxon>Pseudomonadati</taxon>
        <taxon>Spirochaetota</taxon>
        <taxon>Spirochaetia</taxon>
        <taxon>Spirochaetales</taxon>
        <taxon>Treponemataceae</taxon>
        <taxon>Treponema</taxon>
    </lineage>
</organism>
<dbReference type="Gene3D" id="3.40.50.1000">
    <property type="entry name" value="HAD superfamily/HAD-like"/>
    <property type="match status" value="1"/>
</dbReference>
<dbReference type="AlphaFoldDB" id="F5YKE8"/>
<dbReference type="Gene3D" id="1.10.150.240">
    <property type="entry name" value="Putative phosphatase, domain 2"/>
    <property type="match status" value="1"/>
</dbReference>
<name>F5YKE8_TREPZ</name>
<reference evidence="3" key="1">
    <citation type="submission" date="2009-12" db="EMBL/GenBank/DDBJ databases">
        <title>Complete sequence of Treponema primitia strain ZAS-2.</title>
        <authorList>
            <person name="Tetu S.G."/>
            <person name="Matson E."/>
            <person name="Ren Q."/>
            <person name="Seshadri R."/>
            <person name="Elbourne L."/>
            <person name="Hassan K.A."/>
            <person name="Durkin A."/>
            <person name="Radune D."/>
            <person name="Mohamoud Y."/>
            <person name="Shay R."/>
            <person name="Jin S."/>
            <person name="Zhang X."/>
            <person name="Lucey K."/>
            <person name="Ballor N.R."/>
            <person name="Ottesen E."/>
            <person name="Rosenthal R."/>
            <person name="Allen A."/>
            <person name="Leadbetter J.R."/>
            <person name="Paulsen I.T."/>
        </authorList>
    </citation>
    <scope>NUCLEOTIDE SEQUENCE [LARGE SCALE GENOMIC DNA]</scope>
    <source>
        <strain evidence="3">ATCC BAA-887 / DSM 12427 / ZAS-2</strain>
    </source>
</reference>
<dbReference type="InterPro" id="IPR000488">
    <property type="entry name" value="Death_dom"/>
</dbReference>
<dbReference type="eggNOG" id="COG1011">
    <property type="taxonomic scope" value="Bacteria"/>
</dbReference>
<dbReference type="STRING" id="545694.TREPR_1987"/>
<dbReference type="InterPro" id="IPR023214">
    <property type="entry name" value="HAD_sf"/>
</dbReference>
<dbReference type="PRINTS" id="PR00413">
    <property type="entry name" value="HADHALOGNASE"/>
</dbReference>
<dbReference type="PANTHER" id="PTHR43611:SF3">
    <property type="entry name" value="FLAVIN MONONUCLEOTIDE HYDROLASE 1, CHLOROPLATIC"/>
    <property type="match status" value="1"/>
</dbReference>
<dbReference type="SUPFAM" id="SSF56784">
    <property type="entry name" value="HAD-like"/>
    <property type="match status" value="1"/>
</dbReference>
<evidence type="ECO:0000313" key="2">
    <source>
        <dbReference type="EMBL" id="AEF86518.1"/>
    </source>
</evidence>